<dbReference type="GO" id="GO:0015234">
    <property type="term" value="F:thiamine transmembrane transporter activity"/>
    <property type="evidence" value="ECO:0007669"/>
    <property type="project" value="InterPro"/>
</dbReference>
<dbReference type="GO" id="GO:0005886">
    <property type="term" value="C:plasma membrane"/>
    <property type="evidence" value="ECO:0007669"/>
    <property type="project" value="InterPro"/>
</dbReference>
<dbReference type="InterPro" id="IPR012651">
    <property type="entry name" value="Thia_Transptr_ThiT"/>
</dbReference>
<proteinExistence type="predicted"/>
<organism evidence="1 2">
    <name type="scientific">Dellaglioa algida</name>
    <dbReference type="NCBI Taxonomy" id="105612"/>
    <lineage>
        <taxon>Bacteria</taxon>
        <taxon>Bacillati</taxon>
        <taxon>Bacillota</taxon>
        <taxon>Bacilli</taxon>
        <taxon>Lactobacillales</taxon>
        <taxon>Lactobacillaceae</taxon>
        <taxon>Dellaglioa</taxon>
    </lineage>
</organism>
<comment type="caution">
    <text evidence="1">The sequence shown here is derived from an EMBL/GenBank/DDBJ whole genome shotgun (WGS) entry which is preliminary data.</text>
</comment>
<sequence length="185" mass="20080">MLERKKLLILLEGVVMAALAMALSFVPNPPNVDIALGILPIVVYSLRRGLKMGLIIGLLYGILPILIGTAYVLTPVQAILEYPVANVVLGFSGLFSGHFLNQLRSKNTNGAIQSLTLAILLAVFLKYLAHFMAGIIFWSKYVQWGLSPVVYSAVINGGSMLINMIIATLILNIMLKKNPGIFLAE</sequence>
<dbReference type="EMBL" id="SRRQ01000009">
    <property type="protein sequence ID" value="TWW10676.1"/>
    <property type="molecule type" value="Genomic_DNA"/>
</dbReference>
<gene>
    <name evidence="1" type="ORF">LABALGLTS371_11740</name>
</gene>
<dbReference type="Proteomes" id="UP000321659">
    <property type="component" value="Unassembled WGS sequence"/>
</dbReference>
<name>A0A2C8EPI6_9LACO</name>
<evidence type="ECO:0000313" key="1">
    <source>
        <dbReference type="EMBL" id="TWW10676.1"/>
    </source>
</evidence>
<dbReference type="AlphaFoldDB" id="A0A2C8EPI6"/>
<dbReference type="Pfam" id="PF09515">
    <property type="entry name" value="Thia_YuaJ"/>
    <property type="match status" value="1"/>
</dbReference>
<dbReference type="Gene3D" id="1.10.1760.20">
    <property type="match status" value="1"/>
</dbReference>
<dbReference type="NCBIfam" id="TIGR02357">
    <property type="entry name" value="ECF_ThiT_YuaJ"/>
    <property type="match status" value="1"/>
</dbReference>
<protein>
    <submittedName>
        <fullName evidence="1">PTT family thiamine transporter</fullName>
    </submittedName>
</protein>
<evidence type="ECO:0000313" key="2">
    <source>
        <dbReference type="Proteomes" id="UP000321659"/>
    </source>
</evidence>
<reference evidence="1 2" key="1">
    <citation type="submission" date="2019-04" db="EMBL/GenBank/DDBJ databases">
        <title>In vitro growth and metabolic characteristics of meat-borne Lactobacillus algidus strains.</title>
        <authorList>
            <person name="Sade E."/>
            <person name="Per J."/>
            <person name="Tytti H."/>
            <person name="Johanna B.K."/>
        </authorList>
    </citation>
    <scope>NUCLEOTIDE SEQUENCE [LARGE SCALE GENOMIC DNA]</scope>
    <source>
        <strain evidence="1 2">LTS37-1</strain>
    </source>
</reference>
<accession>A0A2C8EPI6</accession>